<name>A0A1R1I5I4_9RHOO</name>
<reference evidence="1 2" key="1">
    <citation type="submission" date="2016-10" db="EMBL/GenBank/DDBJ databases">
        <title>Alkaliphiles isolated from bioreactors.</title>
        <authorList>
            <person name="Salah Z."/>
            <person name="Rout S.P."/>
            <person name="Humphreys P.N."/>
        </authorList>
    </citation>
    <scope>NUCLEOTIDE SEQUENCE [LARGE SCALE GENOMIC DNA]</scope>
    <source>
        <strain evidence="1 2">ZS02</strain>
    </source>
</reference>
<dbReference type="RefSeq" id="WP_076095227.1">
    <property type="nucleotide sequence ID" value="NZ_MTHD01000003.1"/>
</dbReference>
<dbReference type="AlphaFoldDB" id="A0A1R1I5I4"/>
<evidence type="ECO:0000313" key="2">
    <source>
        <dbReference type="Proteomes" id="UP000187526"/>
    </source>
</evidence>
<evidence type="ECO:0000313" key="1">
    <source>
        <dbReference type="EMBL" id="OMG53985.1"/>
    </source>
</evidence>
<organism evidence="1 2">
    <name type="scientific">Azonexus hydrophilus</name>
    <dbReference type="NCBI Taxonomy" id="418702"/>
    <lineage>
        <taxon>Bacteria</taxon>
        <taxon>Pseudomonadati</taxon>
        <taxon>Pseudomonadota</taxon>
        <taxon>Betaproteobacteria</taxon>
        <taxon>Rhodocyclales</taxon>
        <taxon>Azonexaceae</taxon>
        <taxon>Azonexus</taxon>
    </lineage>
</organism>
<accession>A0A1R1I5I4</accession>
<dbReference type="Proteomes" id="UP000187526">
    <property type="component" value="Unassembled WGS sequence"/>
</dbReference>
<proteinExistence type="predicted"/>
<dbReference type="SUPFAM" id="SSF56112">
    <property type="entry name" value="Protein kinase-like (PK-like)"/>
    <property type="match status" value="1"/>
</dbReference>
<dbReference type="OrthoDB" id="8534453at2"/>
<protein>
    <recommendedName>
        <fullName evidence="3">Toluene tolerance protein</fullName>
    </recommendedName>
</protein>
<dbReference type="InterPro" id="IPR011009">
    <property type="entry name" value="Kinase-like_dom_sf"/>
</dbReference>
<dbReference type="STRING" id="418702.BJN45_09115"/>
<dbReference type="EMBL" id="MTHD01000003">
    <property type="protein sequence ID" value="OMG53985.1"/>
    <property type="molecule type" value="Genomic_DNA"/>
</dbReference>
<gene>
    <name evidence="1" type="ORF">BJN45_09115</name>
</gene>
<comment type="caution">
    <text evidence="1">The sequence shown here is derived from an EMBL/GenBank/DDBJ whole genome shotgun (WGS) entry which is preliminary data.</text>
</comment>
<keyword evidence="2" id="KW-1185">Reference proteome</keyword>
<sequence length="197" mass="22887">MEYLSWREGAEILEADGYGDKVLALRDGTMLKLFRRKRLFTSALLFPYARRFISNARTLARLGIPVPVVVDEVVIPEMQRHGVLYRPLPGVTLRQMVLRGMVSAERQHELKDQLTRFIIELHNNGIYFRSLHIGNVVLTPDGRMGLIDFADLRIYPWSLGKYLRARNMKRMQRFEHELDWLDLPAIIAGRRGAEQRG</sequence>
<evidence type="ECO:0008006" key="3">
    <source>
        <dbReference type="Google" id="ProtNLM"/>
    </source>
</evidence>